<protein>
    <submittedName>
        <fullName evidence="1">Uncharacterized protein</fullName>
    </submittedName>
</protein>
<proteinExistence type="predicted"/>
<dbReference type="EMBL" id="AFAR01000229">
    <property type="protein sequence ID" value="EGF25463.1"/>
    <property type="molecule type" value="Genomic_DNA"/>
</dbReference>
<dbReference type="PATRIC" id="fig|991778.3.peg.4885"/>
<gene>
    <name evidence="1" type="ORF">RBWH47_04880</name>
</gene>
<name>F2AY11_RHOBT</name>
<dbReference type="Proteomes" id="UP000006222">
    <property type="component" value="Unassembled WGS sequence"/>
</dbReference>
<sequence>MLSLRLSMMSQAATEVIVAGVMEALAASMRFATQQPNAAATNIRTRLVITPVVISRVGGCERGRIAGGETFVACFVDAMVSGVMRHVRLPLHGKACRFGYFREQLGISLGRFAGRKIVSLRCEDLPFGFVSGKCPNAALYTFTQGLPFRLNKWIVHWMPHKLKTETWQTCKVRAIRPIGCQSSADTFIDA</sequence>
<organism evidence="1 2">
    <name type="scientific">Rhodopirellula baltica WH47</name>
    <dbReference type="NCBI Taxonomy" id="991778"/>
    <lineage>
        <taxon>Bacteria</taxon>
        <taxon>Pseudomonadati</taxon>
        <taxon>Planctomycetota</taxon>
        <taxon>Planctomycetia</taxon>
        <taxon>Pirellulales</taxon>
        <taxon>Pirellulaceae</taxon>
        <taxon>Rhodopirellula</taxon>
    </lineage>
</organism>
<dbReference type="RefSeq" id="WP_007328521.1">
    <property type="nucleotide sequence ID" value="NZ_AFAR01000229.1"/>
</dbReference>
<comment type="caution">
    <text evidence="1">The sequence shown here is derived from an EMBL/GenBank/DDBJ whole genome shotgun (WGS) entry which is preliminary data.</text>
</comment>
<evidence type="ECO:0000313" key="2">
    <source>
        <dbReference type="Proteomes" id="UP000006222"/>
    </source>
</evidence>
<dbReference type="AlphaFoldDB" id="F2AY11"/>
<reference evidence="1 2" key="1">
    <citation type="journal article" date="2013" name="Mar. Genomics">
        <title>Expression of sulfatases in Rhodopirellula baltica and the diversity of sulfatases in the genus Rhodopirellula.</title>
        <authorList>
            <person name="Wegner C.E."/>
            <person name="Richter-Heitmann T."/>
            <person name="Klindworth A."/>
            <person name="Klockow C."/>
            <person name="Richter M."/>
            <person name="Achstetter T."/>
            <person name="Glockner F.O."/>
            <person name="Harder J."/>
        </authorList>
    </citation>
    <scope>NUCLEOTIDE SEQUENCE [LARGE SCALE GENOMIC DNA]</scope>
    <source>
        <strain evidence="1 2">WH47</strain>
    </source>
</reference>
<accession>F2AY11</accession>
<evidence type="ECO:0000313" key="1">
    <source>
        <dbReference type="EMBL" id="EGF25463.1"/>
    </source>
</evidence>